<keyword evidence="1" id="KW-1133">Transmembrane helix</keyword>
<feature type="transmembrane region" description="Helical" evidence="1">
    <location>
        <begin position="152"/>
        <end position="173"/>
    </location>
</feature>
<protein>
    <recommendedName>
        <fullName evidence="4">DUF1361 domain-containing protein</fullName>
    </recommendedName>
</protein>
<feature type="transmembrane region" description="Helical" evidence="1">
    <location>
        <begin position="207"/>
        <end position="231"/>
    </location>
</feature>
<feature type="transmembrane region" description="Helical" evidence="1">
    <location>
        <begin position="6"/>
        <end position="24"/>
    </location>
</feature>
<dbReference type="EMBL" id="CP045529">
    <property type="protein sequence ID" value="QFU98145.1"/>
    <property type="molecule type" value="Genomic_DNA"/>
</dbReference>
<feature type="transmembrane region" description="Helical" evidence="1">
    <location>
        <begin position="106"/>
        <end position="132"/>
    </location>
</feature>
<dbReference type="RefSeq" id="WP_051136572.1">
    <property type="nucleotide sequence ID" value="NZ_BAABIH010000027.1"/>
</dbReference>
<feature type="transmembrane region" description="Helical" evidence="1">
    <location>
        <begin position="66"/>
        <end position="85"/>
    </location>
</feature>
<organism evidence="2 3">
    <name type="scientific">Luteimicrobium xylanilyticum</name>
    <dbReference type="NCBI Taxonomy" id="1133546"/>
    <lineage>
        <taxon>Bacteria</taxon>
        <taxon>Bacillati</taxon>
        <taxon>Actinomycetota</taxon>
        <taxon>Actinomycetes</taxon>
        <taxon>Micrococcales</taxon>
        <taxon>Luteimicrobium</taxon>
    </lineage>
</organism>
<dbReference type="KEGG" id="lxl:KDY119_01654"/>
<evidence type="ECO:0000313" key="3">
    <source>
        <dbReference type="Proteomes" id="UP000326702"/>
    </source>
</evidence>
<name>A0A5P9QCF5_9MICO</name>
<evidence type="ECO:0000256" key="1">
    <source>
        <dbReference type="SAM" id="Phobius"/>
    </source>
</evidence>
<feature type="transmembrane region" description="Helical" evidence="1">
    <location>
        <begin position="36"/>
        <end position="60"/>
    </location>
</feature>
<dbReference type="OrthoDB" id="4540541at2"/>
<keyword evidence="1" id="KW-0472">Membrane</keyword>
<dbReference type="InterPro" id="IPR009793">
    <property type="entry name" value="DUF1361"/>
</dbReference>
<keyword evidence="1" id="KW-0812">Transmembrane</keyword>
<keyword evidence="3" id="KW-1185">Reference proteome</keyword>
<dbReference type="AlphaFoldDB" id="A0A5P9QCF5"/>
<evidence type="ECO:0000313" key="2">
    <source>
        <dbReference type="EMBL" id="QFU98145.1"/>
    </source>
</evidence>
<sequence length="235" mass="24945">MLTSLVLGAVGMNVLALALVLARGPAFRTRVYRPMLLNLALSVAPLVVLLVALLVTTLAAGLVAPWLGAALGVVLGLAWLLLLPNSGYLVTELNLSHRKEGEQVPLWYDIALVISLAMSGVLNTVLGVFVVQVEYVLLRYGDAAGPLESADARGLVVVILLLVALGMYLGRYVRLNSWDVRHPSSLVGKVGGHVREVGVLQPAMFTLLYGAFFALMYLAVIGPVIAGLVALEQRG</sequence>
<dbReference type="Pfam" id="PF07099">
    <property type="entry name" value="DUF1361"/>
    <property type="match status" value="1"/>
</dbReference>
<gene>
    <name evidence="2" type="ORF">KDY119_01654</name>
</gene>
<reference evidence="2 3" key="1">
    <citation type="submission" date="2019-10" db="EMBL/GenBank/DDBJ databases">
        <title>Genome sequence of Luteimicrobium xylanilyticum HY-24.</title>
        <authorList>
            <person name="Kim D.Y."/>
            <person name="Park H.-Y."/>
        </authorList>
    </citation>
    <scope>NUCLEOTIDE SEQUENCE [LARGE SCALE GENOMIC DNA]</scope>
    <source>
        <strain evidence="2 3">HY-24</strain>
    </source>
</reference>
<dbReference type="Proteomes" id="UP000326702">
    <property type="component" value="Chromosome"/>
</dbReference>
<proteinExistence type="predicted"/>
<accession>A0A5P9QCF5</accession>
<evidence type="ECO:0008006" key="4">
    <source>
        <dbReference type="Google" id="ProtNLM"/>
    </source>
</evidence>